<organism evidence="1 2">
    <name type="scientific">Yarrowia lipolytica</name>
    <name type="common">Candida lipolytica</name>
    <dbReference type="NCBI Taxonomy" id="4952"/>
    <lineage>
        <taxon>Eukaryota</taxon>
        <taxon>Fungi</taxon>
        <taxon>Dikarya</taxon>
        <taxon>Ascomycota</taxon>
        <taxon>Saccharomycotina</taxon>
        <taxon>Dipodascomycetes</taxon>
        <taxon>Dipodascales</taxon>
        <taxon>Dipodascales incertae sedis</taxon>
        <taxon>Yarrowia</taxon>
    </lineage>
</organism>
<accession>A0A1D8NCB6</accession>
<dbReference type="EMBL" id="CP017555">
    <property type="protein sequence ID" value="AOW03272.1"/>
    <property type="molecule type" value="Genomic_DNA"/>
</dbReference>
<dbReference type="Proteomes" id="UP000182444">
    <property type="component" value="Chromosome 1C"/>
</dbReference>
<evidence type="ECO:0000313" key="2">
    <source>
        <dbReference type="Proteomes" id="UP000182444"/>
    </source>
</evidence>
<dbReference type="RefSeq" id="XP_068138636.1">
    <property type="nucleotide sequence ID" value="XM_068282535.1"/>
</dbReference>
<gene>
    <name evidence="1" type="ORF">YALI1_C31299g</name>
</gene>
<protein>
    <submittedName>
        <fullName evidence="1">Uncharacterized protein</fullName>
    </submittedName>
</protein>
<sequence>MVSTTLMGATENERSRGPQCCQRCLLSSPFAAMKMGGVDCVSCPESSVDVWLTIRVSTAPQFSFQVFLPTVSYPGKAQRGNMYIR</sequence>
<evidence type="ECO:0000313" key="1">
    <source>
        <dbReference type="EMBL" id="AOW03272.1"/>
    </source>
</evidence>
<reference evidence="1 2" key="1">
    <citation type="journal article" date="2016" name="PLoS ONE">
        <title>Sequence Assembly of Yarrowia lipolytica Strain W29/CLIB89 Shows Transposable Element Diversity.</title>
        <authorList>
            <person name="Magnan C."/>
            <person name="Yu J."/>
            <person name="Chang I."/>
            <person name="Jahn E."/>
            <person name="Kanomata Y."/>
            <person name="Wu J."/>
            <person name="Zeller M."/>
            <person name="Oakes M."/>
            <person name="Baldi P."/>
            <person name="Sandmeyer S."/>
        </authorList>
    </citation>
    <scope>NUCLEOTIDE SEQUENCE [LARGE SCALE GENOMIC DNA]</scope>
    <source>
        <strain evidence="2">CLIB89(W29)</strain>
    </source>
</reference>
<proteinExistence type="predicted"/>
<dbReference type="GeneID" id="94583163"/>
<name>A0A1D8NCB6_YARLL</name>
<dbReference type="VEuPathDB" id="FungiDB:YALI1_C31299g"/>
<dbReference type="AlphaFoldDB" id="A0A1D8NCB6"/>